<sequence length="572" mass="66142">MSNIYSFLPFVAFLSNAVLLGVGLHRGMTKRVHRDYVYFMACVTVWTFGDFINWNWSQMPHEFTMTIYRLQVPSYIFLAYFFMRFIYSLVGKAEDWFYKSFYVIPLTVSFIGVFTPYMVYSYTPVWWGLRHEPGVLFIPAAIICIFAPAQYALCILLNFKTAKDKNERSQRKLMVAGCCFVLYVGMYTDLVAPHFMGEGATIQAAGSTVAIMAYCMHLAISKYYMLPFSFGSLLYELFQSSEQGVLIVNSKEEVTDLNPVALRMFSLDVAGQYQSDTRHSLQELIPEVVESDFGKRVQIIRERNGQDIVLKLHINKHTRVAENESGWVIIATDTTKEYYQLESLEGQLAQVQESAKKTQGELKRILGCENKESSERHLLIEKQCEFIEEMLIKLIENTDQDKKLSAEYAVKLKNYLFLRDLFRERAMASDELDVKTICLRHFQSKENVDGLTKVDLDLPKSDCLILSSKVFWSQLFSLLTSLLEQESNAKKLRCSYTVASVGLEKRLKFSFIYPCGPLLELALQKHEDKQVKSFEIKALEQLFISLEGSFEHRQKNDYEREIYFEMMVSSKL</sequence>
<keyword evidence="1" id="KW-1133">Transmembrane helix</keyword>
<evidence type="ECO:0008006" key="4">
    <source>
        <dbReference type="Google" id="ProtNLM"/>
    </source>
</evidence>
<keyword evidence="3" id="KW-1185">Reference proteome</keyword>
<proteinExistence type="predicted"/>
<evidence type="ECO:0000256" key="1">
    <source>
        <dbReference type="SAM" id="Phobius"/>
    </source>
</evidence>
<evidence type="ECO:0000313" key="3">
    <source>
        <dbReference type="Proteomes" id="UP001214250"/>
    </source>
</evidence>
<keyword evidence="1" id="KW-0812">Transmembrane</keyword>
<feature type="transmembrane region" description="Helical" evidence="1">
    <location>
        <begin position="102"/>
        <end position="123"/>
    </location>
</feature>
<gene>
    <name evidence="2" type="ORF">PQO03_08120</name>
</gene>
<feature type="transmembrane region" description="Helical" evidence="1">
    <location>
        <begin position="6"/>
        <end position="24"/>
    </location>
</feature>
<organism evidence="2 3">
    <name type="scientific">Lentisphaera profundi</name>
    <dbReference type="NCBI Taxonomy" id="1658616"/>
    <lineage>
        <taxon>Bacteria</taxon>
        <taxon>Pseudomonadati</taxon>
        <taxon>Lentisphaerota</taxon>
        <taxon>Lentisphaeria</taxon>
        <taxon>Lentisphaerales</taxon>
        <taxon>Lentisphaeraceae</taxon>
        <taxon>Lentisphaera</taxon>
    </lineage>
</organism>
<feature type="transmembrane region" description="Helical" evidence="1">
    <location>
        <begin position="200"/>
        <end position="220"/>
    </location>
</feature>
<keyword evidence="1" id="KW-0472">Membrane</keyword>
<evidence type="ECO:0000313" key="2">
    <source>
        <dbReference type="EMBL" id="WDE95681.1"/>
    </source>
</evidence>
<dbReference type="EMBL" id="CP117811">
    <property type="protein sequence ID" value="WDE95681.1"/>
    <property type="molecule type" value="Genomic_DNA"/>
</dbReference>
<feature type="transmembrane region" description="Helical" evidence="1">
    <location>
        <begin position="72"/>
        <end position="90"/>
    </location>
</feature>
<protein>
    <recommendedName>
        <fullName evidence="4">Histidine kinase N-terminal 7TM region domain-containing protein</fullName>
    </recommendedName>
</protein>
<feature type="transmembrane region" description="Helical" evidence="1">
    <location>
        <begin position="36"/>
        <end position="52"/>
    </location>
</feature>
<dbReference type="Proteomes" id="UP001214250">
    <property type="component" value="Chromosome 1"/>
</dbReference>
<dbReference type="RefSeq" id="WP_274149398.1">
    <property type="nucleotide sequence ID" value="NZ_CP117811.1"/>
</dbReference>
<reference evidence="2 3" key="1">
    <citation type="submission" date="2023-02" db="EMBL/GenBank/DDBJ databases">
        <title>Genome sequence of Lentisphaera profundi SAORIC-696.</title>
        <authorList>
            <person name="Kim e."/>
            <person name="Cho J.-C."/>
            <person name="Choi A."/>
            <person name="Kang I."/>
        </authorList>
    </citation>
    <scope>NUCLEOTIDE SEQUENCE [LARGE SCALE GENOMIC DNA]</scope>
    <source>
        <strain evidence="2 3">SAORIC-696</strain>
    </source>
</reference>
<accession>A0ABY7VS47</accession>
<feature type="transmembrane region" description="Helical" evidence="1">
    <location>
        <begin position="171"/>
        <end position="188"/>
    </location>
</feature>
<name>A0ABY7VS47_9BACT</name>
<feature type="transmembrane region" description="Helical" evidence="1">
    <location>
        <begin position="135"/>
        <end position="159"/>
    </location>
</feature>